<evidence type="ECO:0000313" key="4">
    <source>
        <dbReference type="Proteomes" id="UP000824109"/>
    </source>
</evidence>
<gene>
    <name evidence="3" type="ORF">IAA61_04870</name>
</gene>
<keyword evidence="2" id="KW-0732">Signal</keyword>
<evidence type="ECO:0008006" key="5">
    <source>
        <dbReference type="Google" id="ProtNLM"/>
    </source>
</evidence>
<organism evidence="3 4">
    <name type="scientific">Candidatus Ornithomonoglobus merdipullorum</name>
    <dbReference type="NCBI Taxonomy" id="2840895"/>
    <lineage>
        <taxon>Bacteria</taxon>
        <taxon>Bacillati</taxon>
        <taxon>Bacillota</taxon>
        <taxon>Clostridia</taxon>
        <taxon>Candidatus Ornithomonoglobus</taxon>
    </lineage>
</organism>
<dbReference type="AlphaFoldDB" id="A0A9D1MBG0"/>
<dbReference type="EMBL" id="DVNB01000050">
    <property type="protein sequence ID" value="HIU57129.1"/>
    <property type="molecule type" value="Genomic_DNA"/>
</dbReference>
<dbReference type="Proteomes" id="UP000824109">
    <property type="component" value="Unassembled WGS sequence"/>
</dbReference>
<reference evidence="3" key="2">
    <citation type="journal article" date="2021" name="PeerJ">
        <title>Extensive microbial diversity within the chicken gut microbiome revealed by metagenomics and culture.</title>
        <authorList>
            <person name="Gilroy R."/>
            <person name="Ravi A."/>
            <person name="Getino M."/>
            <person name="Pursley I."/>
            <person name="Horton D.L."/>
            <person name="Alikhan N.F."/>
            <person name="Baker D."/>
            <person name="Gharbi K."/>
            <person name="Hall N."/>
            <person name="Watson M."/>
            <person name="Adriaenssens E.M."/>
            <person name="Foster-Nyarko E."/>
            <person name="Jarju S."/>
            <person name="Secka A."/>
            <person name="Antonio M."/>
            <person name="Oren A."/>
            <person name="Chaudhuri R.R."/>
            <person name="La Ragione R."/>
            <person name="Hildebrand F."/>
            <person name="Pallen M.J."/>
        </authorList>
    </citation>
    <scope>NUCLEOTIDE SEQUENCE</scope>
    <source>
        <strain evidence="3">USAMLcec3-3695</strain>
    </source>
</reference>
<feature type="compositionally biased region" description="Acidic residues" evidence="1">
    <location>
        <begin position="155"/>
        <end position="186"/>
    </location>
</feature>
<sequence>MKAKKFILGLAAFMLTVGLGCASACAEEAGASDGASAPAVSQSADGSSSSSDTSGSGEASAPSGSTGTEGSGETSAPAVSEGSSETSSDGEGGGSEDAGTVSDSDVSGENENDGGSDVSDVVTDNTGSADVSDDNAPADTVTDDTVSQDGSDSVTESETETDAETPADGEQPAEDESADTAEDEGTEADKTEEAADTTETEGTEDNAGAEKQETEAEAGQAEEQEEESYAAAVADVMYETVEQAFSSVEDGDTVYILKDVDLTDTVYINADVTVSADEDVRISGNGTLFSVSSDVQFTVGEGVTLYSANTTDNDPMVALGSNAVLNVEGGTLSSAAVSSAAEGSTVVLGADADVSGDIEVGNYDGGAAILDVSEYSGDVSVSVDPDGTYDGTAMLIKGGTQDNVSVSTSGYTAVEADGGLAVSEIAVDPSVTVELVYDSETDDPGVYEEASSGWFMAITAGNEVIETVDAYVNGESVTNNQPVVLETQIAAGSQVIIGVVVDKASADVETFKAELDGEMYDTTRIGRGAEDVIDASDAEINDESEENIDEAV</sequence>
<reference evidence="3" key="1">
    <citation type="submission" date="2020-10" db="EMBL/GenBank/DDBJ databases">
        <authorList>
            <person name="Gilroy R."/>
        </authorList>
    </citation>
    <scope>NUCLEOTIDE SEQUENCE</scope>
    <source>
        <strain evidence="3">USAMLcec3-3695</strain>
    </source>
</reference>
<feature type="compositionally biased region" description="Low complexity" evidence="1">
    <location>
        <begin position="27"/>
        <end position="89"/>
    </location>
</feature>
<name>A0A9D1MBG0_9FIRM</name>
<evidence type="ECO:0000256" key="1">
    <source>
        <dbReference type="SAM" id="MobiDB-lite"/>
    </source>
</evidence>
<protein>
    <recommendedName>
        <fullName evidence="5">Carbohydrate-binding domain-containing protein</fullName>
    </recommendedName>
</protein>
<comment type="caution">
    <text evidence="3">The sequence shown here is derived from an EMBL/GenBank/DDBJ whole genome shotgun (WGS) entry which is preliminary data.</text>
</comment>
<feature type="compositionally biased region" description="Low complexity" evidence="1">
    <location>
        <begin position="115"/>
        <end position="128"/>
    </location>
</feature>
<accession>A0A9D1MBG0</accession>
<feature type="compositionally biased region" description="Polar residues" evidence="1">
    <location>
        <begin position="143"/>
        <end position="154"/>
    </location>
</feature>
<feature type="chain" id="PRO_5039370969" description="Carbohydrate-binding domain-containing protein" evidence="2">
    <location>
        <begin position="27"/>
        <end position="552"/>
    </location>
</feature>
<evidence type="ECO:0000313" key="3">
    <source>
        <dbReference type="EMBL" id="HIU57129.1"/>
    </source>
</evidence>
<proteinExistence type="predicted"/>
<feature type="signal peptide" evidence="2">
    <location>
        <begin position="1"/>
        <end position="26"/>
    </location>
</feature>
<feature type="region of interest" description="Disordered" evidence="1">
    <location>
        <begin position="27"/>
        <end position="229"/>
    </location>
</feature>
<feature type="compositionally biased region" description="Acidic residues" evidence="1">
    <location>
        <begin position="194"/>
        <end position="204"/>
    </location>
</feature>
<dbReference type="PROSITE" id="PS51257">
    <property type="entry name" value="PROKAR_LIPOPROTEIN"/>
    <property type="match status" value="1"/>
</dbReference>
<evidence type="ECO:0000256" key="2">
    <source>
        <dbReference type="SAM" id="SignalP"/>
    </source>
</evidence>